<dbReference type="GO" id="GO:0046872">
    <property type="term" value="F:metal ion binding"/>
    <property type="evidence" value="ECO:0007669"/>
    <property type="project" value="UniProtKB-KW"/>
</dbReference>
<dbReference type="UniPathway" id="UPA00219"/>
<dbReference type="EMBL" id="LCRD01000068">
    <property type="protein sequence ID" value="KKW28565.1"/>
    <property type="molecule type" value="Genomic_DNA"/>
</dbReference>
<dbReference type="GO" id="GO:0009252">
    <property type="term" value="P:peptidoglycan biosynthetic process"/>
    <property type="evidence" value="ECO:0007669"/>
    <property type="project" value="UniProtKB-UniRule"/>
</dbReference>
<accession>A0A0G1XCF1</accession>
<comment type="similarity">
    <text evidence="6">Belongs to the glycosyltransferase 4 family. MraY subfamily.</text>
</comment>
<comment type="caution">
    <text evidence="6">Lacks conserved residue(s) required for the propagation of feature annotation.</text>
</comment>
<comment type="function">
    <text evidence="6">Catalyzes the initial step of the lipid cycle reactions in the biosynthesis of the cell wall peptidoglycan: transfers peptidoglycan precursor phospho-MurNAc-pentapeptide from UDP-MurNAc-pentapeptide onto the lipid carrier undecaprenyl phosphate, yielding undecaprenyl-pyrophosphoryl-MurNAc-pentapeptide, known as lipid I.</text>
</comment>
<gene>
    <name evidence="6" type="primary">mraY</name>
    <name evidence="8" type="ORF">UY72_C0068G0004</name>
</gene>
<evidence type="ECO:0000313" key="8">
    <source>
        <dbReference type="EMBL" id="KKW28565.1"/>
    </source>
</evidence>
<comment type="subcellular location">
    <subcellularLocation>
        <location evidence="6">Cell membrane</location>
        <topology evidence="6">Multi-pass membrane protein</topology>
    </subcellularLocation>
    <subcellularLocation>
        <location evidence="1">Membrane</location>
        <topology evidence="1">Multi-pass membrane protein</topology>
    </subcellularLocation>
</comment>
<dbReference type="Pfam" id="PF00953">
    <property type="entry name" value="Glycos_transf_4"/>
    <property type="match status" value="1"/>
</dbReference>
<organism evidence="8 9">
    <name type="scientific">Candidatus Uhrbacteria bacterium GW2011_GWD2_52_7</name>
    <dbReference type="NCBI Taxonomy" id="1618989"/>
    <lineage>
        <taxon>Bacteria</taxon>
        <taxon>Candidatus Uhriibacteriota</taxon>
    </lineage>
</organism>
<dbReference type="GO" id="GO:0051301">
    <property type="term" value="P:cell division"/>
    <property type="evidence" value="ECO:0007669"/>
    <property type="project" value="UniProtKB-KW"/>
</dbReference>
<dbReference type="InterPro" id="IPR003524">
    <property type="entry name" value="PNAcMuramoyl-5peptid_Trfase"/>
</dbReference>
<keyword evidence="6" id="KW-0132">Cell division</keyword>
<dbReference type="GO" id="GO:0071555">
    <property type="term" value="P:cell wall organization"/>
    <property type="evidence" value="ECO:0007669"/>
    <property type="project" value="UniProtKB-KW"/>
</dbReference>
<dbReference type="PANTHER" id="PTHR22926">
    <property type="entry name" value="PHOSPHO-N-ACETYLMURAMOYL-PENTAPEPTIDE-TRANSFERASE"/>
    <property type="match status" value="1"/>
</dbReference>
<feature type="transmembrane region" description="Helical" evidence="6">
    <location>
        <begin position="12"/>
        <end position="33"/>
    </location>
</feature>
<keyword evidence="6" id="KW-0133">Cell shape</keyword>
<evidence type="ECO:0000256" key="7">
    <source>
        <dbReference type="PIRSR" id="PIRSR600715-1"/>
    </source>
</evidence>
<protein>
    <recommendedName>
        <fullName evidence="6">Phospho-N-acetylmuramoyl-pentapeptide-transferase</fullName>
        <ecNumber evidence="6">2.7.8.13</ecNumber>
    </recommendedName>
    <alternativeName>
        <fullName evidence="6">UDP-MurNAc-pentapeptide phosphotransferase</fullName>
    </alternativeName>
</protein>
<dbReference type="GO" id="GO:0008963">
    <property type="term" value="F:phospho-N-acetylmuramoyl-pentapeptide-transferase activity"/>
    <property type="evidence" value="ECO:0007669"/>
    <property type="project" value="UniProtKB-UniRule"/>
</dbReference>
<feature type="binding site" evidence="7">
    <location>
        <position position="186"/>
    </location>
    <ligand>
        <name>Mg(2+)</name>
        <dbReference type="ChEBI" id="CHEBI:18420"/>
    </ligand>
</feature>
<proteinExistence type="inferred from homology"/>
<dbReference type="PANTHER" id="PTHR22926:SF5">
    <property type="entry name" value="PHOSPHO-N-ACETYLMURAMOYL-PENTAPEPTIDE-TRANSFERASE HOMOLOG"/>
    <property type="match status" value="1"/>
</dbReference>
<keyword evidence="6 7" id="KW-0479">Metal-binding</keyword>
<comment type="cofactor">
    <cofactor evidence="6 7">
        <name>Mg(2+)</name>
        <dbReference type="ChEBI" id="CHEBI:18420"/>
    </cofactor>
</comment>
<evidence type="ECO:0000256" key="1">
    <source>
        <dbReference type="ARBA" id="ARBA00004141"/>
    </source>
</evidence>
<keyword evidence="5 6" id="KW-0472">Membrane</keyword>
<comment type="pathway">
    <text evidence="6">Cell wall biogenesis; peptidoglycan biosynthesis.</text>
</comment>
<comment type="catalytic activity">
    <reaction evidence="6">
        <text>UDP-N-acetyl-alpha-D-muramoyl-L-alanyl-gamma-D-glutamyl-meso-2,6-diaminopimeloyl-D-alanyl-D-alanine + di-trans,octa-cis-undecaprenyl phosphate = di-trans,octa-cis-undecaprenyl diphospho-N-acetyl-alpha-D-muramoyl-L-alanyl-D-glutamyl-meso-2,6-diaminopimeloyl-D-alanyl-D-alanine + UMP</text>
        <dbReference type="Rhea" id="RHEA:28386"/>
        <dbReference type="ChEBI" id="CHEBI:57865"/>
        <dbReference type="ChEBI" id="CHEBI:60392"/>
        <dbReference type="ChEBI" id="CHEBI:61386"/>
        <dbReference type="ChEBI" id="CHEBI:61387"/>
        <dbReference type="EC" id="2.7.8.13"/>
    </reaction>
</comment>
<keyword evidence="4 6" id="KW-1133">Transmembrane helix</keyword>
<evidence type="ECO:0000313" key="9">
    <source>
        <dbReference type="Proteomes" id="UP000034846"/>
    </source>
</evidence>
<keyword evidence="6" id="KW-1003">Cell membrane</keyword>
<name>A0A0G1XCF1_9BACT</name>
<dbReference type="EC" id="2.7.8.13" evidence="6"/>
<sequence length="348" mass="37756">MVDAFDVTKILILATVSFVAAIAWTPVLTHLLYKYRLGKSIRSAVTAPMFAKLHEKKAGVPTMGGVLMWGTTLGVALLFALLGVFFPESFLGRLNFLSRSQTWLPLAALADDFMNVFKIGSHGGGIHIRHRLVLYTIIAAIGAWWFTIKLGWDALHIPFYGDLIVGNWWYAAIFILVIVGTSFSVNQTDGLDGLAGGTLASAFGAYAVIAMLQGRYDLAAFCAVIMGSLLAFLWFNIYPARFIMGDTGAMSLGVTLAIVAMLTNSALLLPVIGIVFVVEAVTTAMQLFSKKLFGRKIFLIAPVHHHFEAKGWPEPKVVMRFWVISWIGAGLGIILALLDMAGSSVLLG</sequence>
<feature type="transmembrane region" description="Helical" evidence="6">
    <location>
        <begin position="168"/>
        <end position="186"/>
    </location>
</feature>
<evidence type="ECO:0000256" key="6">
    <source>
        <dbReference type="HAMAP-Rule" id="MF_00038"/>
    </source>
</evidence>
<comment type="caution">
    <text evidence="8">The sequence shown here is derived from an EMBL/GenBank/DDBJ whole genome shotgun (WGS) entry which is preliminary data.</text>
</comment>
<reference evidence="8 9" key="1">
    <citation type="journal article" date="2015" name="Nature">
        <title>rRNA introns, odd ribosomes, and small enigmatic genomes across a large radiation of phyla.</title>
        <authorList>
            <person name="Brown C.T."/>
            <person name="Hug L.A."/>
            <person name="Thomas B.C."/>
            <person name="Sharon I."/>
            <person name="Castelle C.J."/>
            <person name="Singh A."/>
            <person name="Wilkins M.J."/>
            <person name="Williams K.H."/>
            <person name="Banfield J.F."/>
        </authorList>
    </citation>
    <scope>NUCLEOTIDE SEQUENCE [LARGE SCALE GENOMIC DNA]</scope>
</reference>
<feature type="transmembrane region" description="Helical" evidence="6">
    <location>
        <begin position="317"/>
        <end position="338"/>
    </location>
</feature>
<dbReference type="GO" id="GO:0008360">
    <property type="term" value="P:regulation of cell shape"/>
    <property type="evidence" value="ECO:0007669"/>
    <property type="project" value="UniProtKB-KW"/>
</dbReference>
<feature type="transmembrane region" description="Helical" evidence="6">
    <location>
        <begin position="218"/>
        <end position="235"/>
    </location>
</feature>
<dbReference type="CDD" id="cd06852">
    <property type="entry name" value="GT_MraY"/>
    <property type="match status" value="1"/>
</dbReference>
<dbReference type="Proteomes" id="UP000034846">
    <property type="component" value="Unassembled WGS sequence"/>
</dbReference>
<feature type="binding site" evidence="7">
    <location>
        <position position="246"/>
    </location>
    <ligand>
        <name>Mg(2+)</name>
        <dbReference type="ChEBI" id="CHEBI:18420"/>
    </ligand>
</feature>
<evidence type="ECO:0000256" key="4">
    <source>
        <dbReference type="ARBA" id="ARBA00022989"/>
    </source>
</evidence>
<evidence type="ECO:0000256" key="5">
    <source>
        <dbReference type="ARBA" id="ARBA00023136"/>
    </source>
</evidence>
<keyword evidence="6" id="KW-0131">Cell cycle</keyword>
<keyword evidence="6" id="KW-0573">Peptidoglycan synthesis</keyword>
<dbReference type="GO" id="GO:0051992">
    <property type="term" value="F:UDP-N-acetylmuramoyl-L-alanyl-D-glutamyl-meso-2,6-diaminopimelyl-D-alanyl-D-alanine:undecaprenyl-phosphate transferase activity"/>
    <property type="evidence" value="ECO:0007669"/>
    <property type="project" value="RHEA"/>
</dbReference>
<feature type="transmembrane region" description="Helical" evidence="6">
    <location>
        <begin position="193"/>
        <end position="212"/>
    </location>
</feature>
<evidence type="ECO:0000256" key="3">
    <source>
        <dbReference type="ARBA" id="ARBA00022692"/>
    </source>
</evidence>
<dbReference type="InterPro" id="IPR000715">
    <property type="entry name" value="Glycosyl_transferase_4"/>
</dbReference>
<keyword evidence="6 7" id="KW-0460">Magnesium</keyword>
<evidence type="ECO:0000256" key="2">
    <source>
        <dbReference type="ARBA" id="ARBA00022679"/>
    </source>
</evidence>
<keyword evidence="6" id="KW-0961">Cell wall biogenesis/degradation</keyword>
<keyword evidence="2 6" id="KW-0808">Transferase</keyword>
<dbReference type="AlphaFoldDB" id="A0A0G1XCF1"/>
<dbReference type="HAMAP" id="MF_00038">
    <property type="entry name" value="MraY"/>
    <property type="match status" value="1"/>
</dbReference>
<dbReference type="GO" id="GO:0005886">
    <property type="term" value="C:plasma membrane"/>
    <property type="evidence" value="ECO:0007669"/>
    <property type="project" value="UniProtKB-SubCell"/>
</dbReference>
<feature type="transmembrane region" description="Helical" evidence="6">
    <location>
        <begin position="132"/>
        <end position="148"/>
    </location>
</feature>
<keyword evidence="3 6" id="KW-0812">Transmembrane</keyword>
<feature type="transmembrane region" description="Helical" evidence="6">
    <location>
        <begin position="66"/>
        <end position="86"/>
    </location>
</feature>